<dbReference type="Proteomes" id="UP000515292">
    <property type="component" value="Chromosome"/>
</dbReference>
<dbReference type="SUPFAM" id="SSF53474">
    <property type="entry name" value="alpha/beta-Hydrolases"/>
    <property type="match status" value="1"/>
</dbReference>
<protein>
    <submittedName>
        <fullName evidence="2">DUF3089 domain-containing protein</fullName>
    </submittedName>
</protein>
<dbReference type="KEGG" id="sand:H3309_05030"/>
<feature type="transmembrane region" description="Helical" evidence="1">
    <location>
        <begin position="6"/>
        <end position="26"/>
    </location>
</feature>
<keyword evidence="1" id="KW-0472">Membrane</keyword>
<dbReference type="EMBL" id="CP059851">
    <property type="protein sequence ID" value="QMW23842.1"/>
    <property type="molecule type" value="Genomic_DNA"/>
</dbReference>
<sequence>MARRFLWIFAVIILLIIAIGVVWQLAGDRLLRAAMVPGVRFAESAQAPAPDYARPAAWLARPGLASDPTRWTPADYRPAPKPAAATFFVNGTAFFGRDRWNAPLDDAGTNERLAKFARAQGSIFNGVSAVWVPRYRQATFGSFLVQQPNADAEAALDFAYGDVLRAFDAFVAAQAPGTPIILAGHSQGALHLLRLLRERVAGQPLAKRLVAVYAVGWPVSVSTDLSALGLPGCTRREQAGCVLSWQSWAADGDPAPLLAVYDAGTGFDGRPRRGTAALCVNPLTGGGGAAKAETNIGTLVGDGLVAKRVGAACDKRGLLILTPDLPDLGPYVLPGGNWHTYDMHLFWANLRADVEARLGVFGGASAGAR</sequence>
<evidence type="ECO:0000313" key="3">
    <source>
        <dbReference type="Proteomes" id="UP000515292"/>
    </source>
</evidence>
<evidence type="ECO:0000256" key="1">
    <source>
        <dbReference type="SAM" id="Phobius"/>
    </source>
</evidence>
<keyword evidence="3" id="KW-1185">Reference proteome</keyword>
<dbReference type="AlphaFoldDB" id="A0A7G5IKF0"/>
<gene>
    <name evidence="2" type="ORF">H3309_05030</name>
</gene>
<proteinExistence type="predicted"/>
<dbReference type="InterPro" id="IPR021440">
    <property type="entry name" value="DUF3089"/>
</dbReference>
<accession>A0A7G5IKF0</accession>
<keyword evidence="1" id="KW-1133">Transmembrane helix</keyword>
<dbReference type="Pfam" id="PF11288">
    <property type="entry name" value="DUF3089"/>
    <property type="match status" value="1"/>
</dbReference>
<keyword evidence="1" id="KW-0812">Transmembrane</keyword>
<dbReference type="RefSeq" id="WP_182297665.1">
    <property type="nucleotide sequence ID" value="NZ_CP059851.1"/>
</dbReference>
<dbReference type="InterPro" id="IPR029058">
    <property type="entry name" value="AB_hydrolase_fold"/>
</dbReference>
<dbReference type="Gene3D" id="3.40.50.1820">
    <property type="entry name" value="alpha/beta hydrolase"/>
    <property type="match status" value="1"/>
</dbReference>
<name>A0A7G5IKF0_9SPHN</name>
<reference evidence="2 3" key="1">
    <citation type="submission" date="2020-07" db="EMBL/GenBank/DDBJ databases">
        <title>Complete genome sequence for Sandaracinobacter sp. M6.</title>
        <authorList>
            <person name="Tang Y."/>
            <person name="Liu Q."/>
            <person name="Guo Z."/>
            <person name="Lei P."/>
            <person name="Huang B."/>
        </authorList>
    </citation>
    <scope>NUCLEOTIDE SEQUENCE [LARGE SCALE GENOMIC DNA]</scope>
    <source>
        <strain evidence="2 3">M6</strain>
    </source>
</reference>
<evidence type="ECO:0000313" key="2">
    <source>
        <dbReference type="EMBL" id="QMW23842.1"/>
    </source>
</evidence>
<organism evidence="2 3">
    <name type="scientific">Sandaracinobacteroides saxicola</name>
    <dbReference type="NCBI Taxonomy" id="2759707"/>
    <lineage>
        <taxon>Bacteria</taxon>
        <taxon>Pseudomonadati</taxon>
        <taxon>Pseudomonadota</taxon>
        <taxon>Alphaproteobacteria</taxon>
        <taxon>Sphingomonadales</taxon>
        <taxon>Sphingosinicellaceae</taxon>
        <taxon>Sandaracinobacteroides</taxon>
    </lineage>
</organism>